<feature type="transmembrane region" description="Helical" evidence="1">
    <location>
        <begin position="21"/>
        <end position="46"/>
    </location>
</feature>
<dbReference type="Pfam" id="PF00990">
    <property type="entry name" value="GGDEF"/>
    <property type="match status" value="1"/>
</dbReference>
<evidence type="ECO:0000313" key="5">
    <source>
        <dbReference type="EMBL" id="RLM17587.1"/>
    </source>
</evidence>
<name>A0A0G4JXZ6_9GAMM</name>
<dbReference type="GeneID" id="70905851"/>
<feature type="domain" description="HAMP" evidence="2">
    <location>
        <begin position="192"/>
        <end position="239"/>
    </location>
</feature>
<dbReference type="Gene3D" id="3.30.70.270">
    <property type="match status" value="1"/>
</dbReference>
<dbReference type="Pfam" id="PF17152">
    <property type="entry name" value="CHASE8"/>
    <property type="match status" value="1"/>
</dbReference>
<dbReference type="Gene3D" id="6.10.340.10">
    <property type="match status" value="1"/>
</dbReference>
<dbReference type="InterPro" id="IPR033417">
    <property type="entry name" value="CHASE8"/>
</dbReference>
<dbReference type="AlphaFoldDB" id="A0A0G4JXZ6"/>
<dbReference type="SUPFAM" id="SSF55073">
    <property type="entry name" value="Nucleotide cyclase"/>
    <property type="match status" value="1"/>
</dbReference>
<dbReference type="GO" id="GO:0007165">
    <property type="term" value="P:signal transduction"/>
    <property type="evidence" value="ECO:0007669"/>
    <property type="project" value="InterPro"/>
</dbReference>
<feature type="transmembrane region" description="Helical" evidence="1">
    <location>
        <begin position="158"/>
        <end position="180"/>
    </location>
</feature>
<feature type="domain" description="GGDEF" evidence="3">
    <location>
        <begin position="281"/>
        <end position="409"/>
    </location>
</feature>
<dbReference type="GO" id="GO:0016020">
    <property type="term" value="C:membrane"/>
    <property type="evidence" value="ECO:0007669"/>
    <property type="project" value="InterPro"/>
</dbReference>
<dbReference type="EMBL" id="MJLX01000080">
    <property type="protein sequence ID" value="RLM17587.1"/>
    <property type="molecule type" value="Genomic_DNA"/>
</dbReference>
<evidence type="ECO:0000313" key="7">
    <source>
        <dbReference type="Proteomes" id="UP000285972"/>
    </source>
</evidence>
<keyword evidence="6" id="KW-1185">Reference proteome</keyword>
<dbReference type="PROSITE" id="PS50887">
    <property type="entry name" value="GGDEF"/>
    <property type="match status" value="1"/>
</dbReference>
<feature type="transmembrane region" description="Helical" evidence="1">
    <location>
        <begin position="363"/>
        <end position="382"/>
    </location>
</feature>
<dbReference type="InterPro" id="IPR043128">
    <property type="entry name" value="Rev_trsase/Diguanyl_cyclase"/>
</dbReference>
<dbReference type="InterPro" id="IPR003660">
    <property type="entry name" value="HAMP_dom"/>
</dbReference>
<dbReference type="RefSeq" id="WP_072065858.1">
    <property type="nucleotide sequence ID" value="NZ_CGIG01000001.1"/>
</dbReference>
<accession>A0A0G4JXZ6</accession>
<dbReference type="InterPro" id="IPR029787">
    <property type="entry name" value="Nucleotide_cyclase"/>
</dbReference>
<evidence type="ECO:0000256" key="1">
    <source>
        <dbReference type="SAM" id="Phobius"/>
    </source>
</evidence>
<evidence type="ECO:0000313" key="4">
    <source>
        <dbReference type="EMBL" id="CPR18538.1"/>
    </source>
</evidence>
<gene>
    <name evidence="5" type="ORF">BIY26_20340</name>
    <name evidence="4" type="ORF">BN1221_03266c</name>
</gene>
<dbReference type="PANTHER" id="PTHR46663">
    <property type="entry name" value="DIGUANYLATE CYCLASE DGCT-RELATED"/>
    <property type="match status" value="1"/>
</dbReference>
<dbReference type="InterPro" id="IPR000160">
    <property type="entry name" value="GGDEF_dom"/>
</dbReference>
<organism evidence="4 6">
    <name type="scientific">Brenneria goodwinii</name>
    <dbReference type="NCBI Taxonomy" id="1109412"/>
    <lineage>
        <taxon>Bacteria</taxon>
        <taxon>Pseudomonadati</taxon>
        <taxon>Pseudomonadota</taxon>
        <taxon>Gammaproteobacteria</taxon>
        <taxon>Enterobacterales</taxon>
        <taxon>Pectobacteriaceae</taxon>
        <taxon>Brenneria</taxon>
    </lineage>
</organism>
<dbReference type="EMBL" id="CGIG01000001">
    <property type="protein sequence ID" value="CPR18538.1"/>
    <property type="molecule type" value="Genomic_DNA"/>
</dbReference>
<reference evidence="6" key="2">
    <citation type="submission" date="2015-01" db="EMBL/GenBank/DDBJ databases">
        <authorList>
            <person name="Paterson Steve"/>
        </authorList>
    </citation>
    <scope>NUCLEOTIDE SEQUENCE [LARGE SCALE GENOMIC DNA]</scope>
    <source>
        <strain evidence="6">OBR1</strain>
    </source>
</reference>
<dbReference type="PANTHER" id="PTHR46663:SF2">
    <property type="entry name" value="GGDEF DOMAIN-CONTAINING PROTEIN"/>
    <property type="match status" value="1"/>
</dbReference>
<dbReference type="Proteomes" id="UP000044377">
    <property type="component" value="Unassembled WGS sequence"/>
</dbReference>
<dbReference type="SMART" id="SM00267">
    <property type="entry name" value="GGDEF"/>
    <property type="match status" value="1"/>
</dbReference>
<evidence type="ECO:0000259" key="3">
    <source>
        <dbReference type="PROSITE" id="PS50887"/>
    </source>
</evidence>
<keyword evidence="1" id="KW-0812">Transmembrane</keyword>
<evidence type="ECO:0000313" key="6">
    <source>
        <dbReference type="Proteomes" id="UP000044377"/>
    </source>
</evidence>
<protein>
    <submittedName>
        <fullName evidence="4 5">Diguanylate cyclase</fullName>
    </submittedName>
</protein>
<keyword evidence="1" id="KW-1133">Transmembrane helix</keyword>
<dbReference type="PROSITE" id="PS50885">
    <property type="entry name" value="HAMP"/>
    <property type="match status" value="1"/>
</dbReference>
<reference evidence="4" key="1">
    <citation type="submission" date="2015-01" db="EMBL/GenBank/DDBJ databases">
        <authorList>
            <person name="Xiang T."/>
            <person name="Song Y."/>
            <person name="Huang L."/>
            <person name="Wang B."/>
            <person name="Wu P."/>
        </authorList>
    </citation>
    <scope>NUCLEOTIDE SEQUENCE [LARGE SCALE GENOMIC DNA]</scope>
    <source>
        <strain evidence="4">OBR1</strain>
    </source>
</reference>
<keyword evidence="1" id="KW-0472">Membrane</keyword>
<dbReference type="CDD" id="cd01949">
    <property type="entry name" value="GGDEF"/>
    <property type="match status" value="1"/>
</dbReference>
<dbReference type="Proteomes" id="UP000285972">
    <property type="component" value="Unassembled WGS sequence"/>
</dbReference>
<reference evidence="5 7" key="3">
    <citation type="submission" date="2016-09" db="EMBL/GenBank/DDBJ databases">
        <authorList>
            <person name="Doonan J."/>
            <person name="Pachebat J.A."/>
            <person name="Golyshin P.N."/>
            <person name="Denman S."/>
            <person name="Mcdonald J.E."/>
        </authorList>
    </citation>
    <scope>NUCLEOTIDE SEQUENCE [LARGE SCALE GENOMIC DNA]</scope>
    <source>
        <strain evidence="5 7">FRB141</strain>
    </source>
</reference>
<dbReference type="InterPro" id="IPR052163">
    <property type="entry name" value="DGC-Regulatory_Protein"/>
</dbReference>
<dbReference type="NCBIfam" id="TIGR00254">
    <property type="entry name" value="GGDEF"/>
    <property type="match status" value="1"/>
</dbReference>
<proteinExistence type="predicted"/>
<evidence type="ECO:0000259" key="2">
    <source>
        <dbReference type="PROSITE" id="PS50885"/>
    </source>
</evidence>
<dbReference type="STRING" id="1109412.BN1221_03266c"/>
<sequence>MNKKGFFASYMERKITFRSALRRISTVSLIITMTVSWMLITAASMISFKQYAEKNLQLLAYTLSQSIEAAVVFQDGVAAKEILNNLGQKDQFSSAIVTNAQGRKLTEWRATDSLSMDNTDKLIIRWLFPHSIIQPIYHRGELVGNIEISGADATVKQFVYFSLITLTLCVILSSVLSIFISRRLHNGLIIDLQNITDVVHDIRENRNFTRRAPAGKIVEIDTLSKDFNSLIDEIEHWQNQILKENDSLLKRSRRDSLTGLANRAAFCSTLENLLKDKKGKSQIALLFIDGNRFKEINDTYGHAAGDEVLITIANRLLDCAGKASLPSRLGGDEFALFLLSEKKEINYIDDVIRKIHRKMSEPICLSNGITIIMTLSIGVAIADNNSTLKSLMEEADKNMYLEKQNHHNI</sequence>